<keyword evidence="2" id="KW-0812">Transmembrane</keyword>
<evidence type="ECO:0000313" key="3">
    <source>
        <dbReference type="EMBL" id="WIX79318.1"/>
    </source>
</evidence>
<reference evidence="3 4" key="1">
    <citation type="submission" date="2023-06" db="EMBL/GenBank/DDBJ databases">
        <authorList>
            <person name="Oyuntsetseg B."/>
            <person name="Kim S.B."/>
        </authorList>
    </citation>
    <scope>NUCLEOTIDE SEQUENCE [LARGE SCALE GENOMIC DNA]</scope>
    <source>
        <strain evidence="3 4">2-15</strain>
    </source>
</reference>
<dbReference type="RefSeq" id="WP_285970007.1">
    <property type="nucleotide sequence ID" value="NZ_CP127294.1"/>
</dbReference>
<proteinExistence type="predicted"/>
<evidence type="ECO:0000256" key="1">
    <source>
        <dbReference type="SAM" id="MobiDB-lite"/>
    </source>
</evidence>
<dbReference type="KEGG" id="acab:QRX50_00420"/>
<feature type="region of interest" description="Disordered" evidence="1">
    <location>
        <begin position="141"/>
        <end position="173"/>
    </location>
</feature>
<feature type="transmembrane region" description="Helical" evidence="2">
    <location>
        <begin position="65"/>
        <end position="81"/>
    </location>
</feature>
<dbReference type="AlphaFoldDB" id="A0A9Y2IJ73"/>
<feature type="compositionally biased region" description="Polar residues" evidence="1">
    <location>
        <begin position="159"/>
        <end position="173"/>
    </location>
</feature>
<dbReference type="Proteomes" id="UP001236014">
    <property type="component" value="Chromosome"/>
</dbReference>
<name>A0A9Y2IJ73_9PSEU</name>
<feature type="transmembrane region" description="Helical" evidence="2">
    <location>
        <begin position="88"/>
        <end position="106"/>
    </location>
</feature>
<keyword evidence="2" id="KW-0472">Membrane</keyword>
<evidence type="ECO:0000313" key="4">
    <source>
        <dbReference type="Proteomes" id="UP001236014"/>
    </source>
</evidence>
<protein>
    <submittedName>
        <fullName evidence="3">Uncharacterized protein</fullName>
    </submittedName>
</protein>
<keyword evidence="2" id="KW-1133">Transmembrane helix</keyword>
<evidence type="ECO:0000256" key="2">
    <source>
        <dbReference type="SAM" id="Phobius"/>
    </source>
</evidence>
<accession>A0A9Y2IJ73</accession>
<gene>
    <name evidence="3" type="ORF">QRX50_00420</name>
</gene>
<feature type="transmembrane region" description="Helical" evidence="2">
    <location>
        <begin position="12"/>
        <end position="35"/>
    </location>
</feature>
<feature type="transmembrane region" description="Helical" evidence="2">
    <location>
        <begin position="112"/>
        <end position="132"/>
    </location>
</feature>
<dbReference type="EMBL" id="CP127294">
    <property type="protein sequence ID" value="WIX79318.1"/>
    <property type="molecule type" value="Genomic_DNA"/>
</dbReference>
<sequence>MTAVAVVQDGGPGVVVGCVLVAVFSCCYVVTAVAGDRKATRVFWWSLGAQAVLFLAALPFARANAFFLATVVVSCLVPQLTGRAAVRVVLGAGLAAAVVPWVVPSWQSGPGWTQAVALVFTALMVYAFAEAIRRTGRWSRRARKCSGSPPRPSGPGSRATCTTCSATRSPRSP</sequence>
<keyword evidence="4" id="KW-1185">Reference proteome</keyword>
<organism evidence="3 4">
    <name type="scientific">Amycolatopsis carbonis</name>
    <dbReference type="NCBI Taxonomy" id="715471"/>
    <lineage>
        <taxon>Bacteria</taxon>
        <taxon>Bacillati</taxon>
        <taxon>Actinomycetota</taxon>
        <taxon>Actinomycetes</taxon>
        <taxon>Pseudonocardiales</taxon>
        <taxon>Pseudonocardiaceae</taxon>
        <taxon>Amycolatopsis</taxon>
    </lineage>
</organism>